<feature type="signal peptide" evidence="1">
    <location>
        <begin position="1"/>
        <end position="27"/>
    </location>
</feature>
<dbReference type="Gene3D" id="2.60.40.3870">
    <property type="entry name" value="Uncharacterised protein PF16024, DUF4785"/>
    <property type="match status" value="1"/>
</dbReference>
<dbReference type="Proteomes" id="UP000515804">
    <property type="component" value="Chromosome"/>
</dbReference>
<feature type="domain" description="DUF4785" evidence="2">
    <location>
        <begin position="52"/>
        <end position="186"/>
    </location>
</feature>
<feature type="chain" id="PRO_5028854953" evidence="1">
    <location>
        <begin position="28"/>
        <end position="395"/>
    </location>
</feature>
<accession>A0A7G9SNU9</accession>
<evidence type="ECO:0000259" key="2">
    <source>
        <dbReference type="Pfam" id="PF16024"/>
    </source>
</evidence>
<evidence type="ECO:0000259" key="3">
    <source>
        <dbReference type="Pfam" id="PF20943"/>
    </source>
</evidence>
<dbReference type="InterPro" id="IPR031979">
    <property type="entry name" value="DUF4785_N"/>
</dbReference>
<dbReference type="EMBL" id="CP060719">
    <property type="protein sequence ID" value="QNN69524.1"/>
    <property type="molecule type" value="Genomic_DNA"/>
</dbReference>
<dbReference type="Pfam" id="PF16024">
    <property type="entry name" value="DUF4785_1st"/>
    <property type="match status" value="1"/>
</dbReference>
<organism evidence="4 5">
    <name type="scientific">Thermomonas carbonis</name>
    <dbReference type="NCBI Taxonomy" id="1463158"/>
    <lineage>
        <taxon>Bacteria</taxon>
        <taxon>Pseudomonadati</taxon>
        <taxon>Pseudomonadota</taxon>
        <taxon>Gammaproteobacteria</taxon>
        <taxon>Lysobacterales</taxon>
        <taxon>Lysobacteraceae</taxon>
        <taxon>Thermomonas</taxon>
    </lineage>
</organism>
<evidence type="ECO:0000313" key="4">
    <source>
        <dbReference type="EMBL" id="QNN69524.1"/>
    </source>
</evidence>
<evidence type="ECO:0000256" key="1">
    <source>
        <dbReference type="SAM" id="SignalP"/>
    </source>
</evidence>
<dbReference type="AlphaFoldDB" id="A0A7G9SNU9"/>
<feature type="domain" description="DUF4785" evidence="3">
    <location>
        <begin position="291"/>
        <end position="390"/>
    </location>
</feature>
<keyword evidence="5" id="KW-1185">Reference proteome</keyword>
<dbReference type="InterPro" id="IPR048295">
    <property type="entry name" value="DUF4785_C"/>
</dbReference>
<gene>
    <name evidence="4" type="ORF">H9L16_12715</name>
</gene>
<evidence type="ECO:0000313" key="5">
    <source>
        <dbReference type="Proteomes" id="UP000515804"/>
    </source>
</evidence>
<dbReference type="KEGG" id="tcn:H9L16_12715"/>
<reference evidence="4 5" key="1">
    <citation type="submission" date="2020-08" db="EMBL/GenBank/DDBJ databases">
        <title>Genome sequence of Thermomonas carbonis KCTC 42013T.</title>
        <authorList>
            <person name="Hyun D.-W."/>
            <person name="Bae J.-W."/>
        </authorList>
    </citation>
    <scope>NUCLEOTIDE SEQUENCE [LARGE SCALE GENOMIC DNA]</scope>
    <source>
        <strain evidence="4 5">KCTC 42013</strain>
    </source>
</reference>
<dbReference type="RefSeq" id="WP_187552042.1">
    <property type="nucleotide sequence ID" value="NZ_BMZL01000001.1"/>
</dbReference>
<dbReference type="Pfam" id="PF20943">
    <property type="entry name" value="DUF4785_3rd"/>
    <property type="match status" value="1"/>
</dbReference>
<name>A0A7G9SNU9_9GAMM</name>
<proteinExistence type="predicted"/>
<keyword evidence="1" id="KW-0732">Signal</keyword>
<protein>
    <submittedName>
        <fullName evidence="4">DUF4785 family protein</fullName>
    </submittedName>
</protein>
<dbReference type="Gene3D" id="2.60.120.1370">
    <property type="match status" value="1"/>
</dbReference>
<sequence length="395" mass="41151">MTMRTSILRVAALAAFTTMFTAGIANAAQPLLPAGVSDQVPTRLSVLPAPTGAIERKPVAFSWALDPDAELSASAPFLAESREYWMTVEGSELARGVPLQMTAPGALVRISPAKGSLGLRAGDFSVNVAGRKIGIAQAADADALRKAGMDASAGTQIIRLGAGSGAGRHVLRAANARGRYVVHVFEPASDRVLFARADRNQALAGSRMRVAIGATNAGRQTDVDSQALLVAPDGSSQPVAVRNAAGGGQEAVFTVPASASHAKGLWELQVFSDVGDVPRDARTAFAVAQPTARFSGIFDVDAANLRVSLPVEAASPGRYEARGTLYATAKDGSLRPVSQAHAAAWMSAGDGMLVLQFARAHLPAGYGAPYEVRQLELNDQGRMAPIESRTRGARF</sequence>